<keyword evidence="2" id="KW-0575">Peroxidase</keyword>
<accession>A0A9P8ZZ80</accession>
<dbReference type="GeneID" id="70138030"/>
<dbReference type="GO" id="GO:0046872">
    <property type="term" value="F:metal ion binding"/>
    <property type="evidence" value="ECO:0007669"/>
    <property type="project" value="UniProtKB-KW"/>
</dbReference>
<protein>
    <submittedName>
        <fullName evidence="9">Chloroperoxidase</fullName>
    </submittedName>
</protein>
<dbReference type="Pfam" id="PF01328">
    <property type="entry name" value="Peroxidase_2"/>
    <property type="match status" value="1"/>
</dbReference>
<evidence type="ECO:0000256" key="5">
    <source>
        <dbReference type="ARBA" id="ARBA00023002"/>
    </source>
</evidence>
<evidence type="ECO:0000259" key="8">
    <source>
        <dbReference type="PROSITE" id="PS51405"/>
    </source>
</evidence>
<comment type="similarity">
    <text evidence="7">Belongs to the chloroperoxidase family.</text>
</comment>
<evidence type="ECO:0000313" key="9">
    <source>
        <dbReference type="EMBL" id="KAH6655793.1"/>
    </source>
</evidence>
<comment type="caution">
    <text evidence="9">The sequence shown here is derived from an EMBL/GenBank/DDBJ whole genome shotgun (WGS) entry which is preliminary data.</text>
</comment>
<evidence type="ECO:0000256" key="6">
    <source>
        <dbReference type="ARBA" id="ARBA00023004"/>
    </source>
</evidence>
<dbReference type="PANTHER" id="PTHR33577:SF19">
    <property type="entry name" value="HEME HALOPEROXIDASE FAMILY PROFILE DOMAIN-CONTAINING PROTEIN-RELATED"/>
    <property type="match status" value="1"/>
</dbReference>
<keyword evidence="5" id="KW-0560">Oxidoreductase</keyword>
<comment type="cofactor">
    <cofactor evidence="1">
        <name>heme b</name>
        <dbReference type="ChEBI" id="CHEBI:60344"/>
    </cofactor>
</comment>
<keyword evidence="10" id="KW-1185">Reference proteome</keyword>
<dbReference type="Proteomes" id="UP000758603">
    <property type="component" value="Unassembled WGS sequence"/>
</dbReference>
<name>A0A9P8ZZ80_9PEZI</name>
<dbReference type="PROSITE" id="PS51405">
    <property type="entry name" value="HEME_HALOPEROXIDASE"/>
    <property type="match status" value="1"/>
</dbReference>
<dbReference type="SUPFAM" id="SSF47571">
    <property type="entry name" value="Cloroperoxidase"/>
    <property type="match status" value="1"/>
</dbReference>
<dbReference type="InterPro" id="IPR000028">
    <property type="entry name" value="Chloroperoxidase"/>
</dbReference>
<evidence type="ECO:0000313" key="10">
    <source>
        <dbReference type="Proteomes" id="UP000758603"/>
    </source>
</evidence>
<keyword evidence="3" id="KW-0349">Heme</keyword>
<dbReference type="RefSeq" id="XP_045960058.1">
    <property type="nucleotide sequence ID" value="XM_046109139.1"/>
</dbReference>
<evidence type="ECO:0000256" key="1">
    <source>
        <dbReference type="ARBA" id="ARBA00001970"/>
    </source>
</evidence>
<dbReference type="OrthoDB" id="407298at2759"/>
<dbReference type="GO" id="GO:0004601">
    <property type="term" value="F:peroxidase activity"/>
    <property type="evidence" value="ECO:0007669"/>
    <property type="project" value="UniProtKB-KW"/>
</dbReference>
<proteinExistence type="inferred from homology"/>
<dbReference type="Gene3D" id="1.10.489.10">
    <property type="entry name" value="Chloroperoxidase-like"/>
    <property type="match status" value="1"/>
</dbReference>
<evidence type="ECO:0000256" key="2">
    <source>
        <dbReference type="ARBA" id="ARBA00022559"/>
    </source>
</evidence>
<dbReference type="AlphaFoldDB" id="A0A9P8ZZ80"/>
<dbReference type="PANTHER" id="PTHR33577">
    <property type="entry name" value="STERIGMATOCYSTIN BIOSYNTHESIS PEROXIDASE STCC-RELATED"/>
    <property type="match status" value="1"/>
</dbReference>
<gene>
    <name evidence="9" type="ORF">BKA67DRAFT_690541</name>
</gene>
<evidence type="ECO:0000256" key="4">
    <source>
        <dbReference type="ARBA" id="ARBA00022723"/>
    </source>
</evidence>
<feature type="domain" description="Heme haloperoxidase family profile" evidence="8">
    <location>
        <begin position="13"/>
        <end position="180"/>
    </location>
</feature>
<keyword evidence="4" id="KW-0479">Metal-binding</keyword>
<reference evidence="9" key="1">
    <citation type="journal article" date="2021" name="Nat. Commun.">
        <title>Genetic determinants of endophytism in the Arabidopsis root mycobiome.</title>
        <authorList>
            <person name="Mesny F."/>
            <person name="Miyauchi S."/>
            <person name="Thiergart T."/>
            <person name="Pickel B."/>
            <person name="Atanasova L."/>
            <person name="Karlsson M."/>
            <person name="Huettel B."/>
            <person name="Barry K.W."/>
            <person name="Haridas S."/>
            <person name="Chen C."/>
            <person name="Bauer D."/>
            <person name="Andreopoulos W."/>
            <person name="Pangilinan J."/>
            <person name="LaButti K."/>
            <person name="Riley R."/>
            <person name="Lipzen A."/>
            <person name="Clum A."/>
            <person name="Drula E."/>
            <person name="Henrissat B."/>
            <person name="Kohler A."/>
            <person name="Grigoriev I.V."/>
            <person name="Martin F.M."/>
            <person name="Hacquard S."/>
        </authorList>
    </citation>
    <scope>NUCLEOTIDE SEQUENCE</scope>
    <source>
        <strain evidence="9">MPI-SDFR-AT-0073</strain>
    </source>
</reference>
<sequence length="180" mass="19405">MLGFWGHGQADPNGYQWQPSGPFDLRSPCPILNSLANHGYLPHGGRNIDAPTLNAALSAGLDFDPSAFSDVVENALSTSTTGNSSTFNLDDTAVHNVIEHDGSLSRDDIAHGDNLHFSPEVWAQTVSHFTEDTISIEVAAKARADRIVIASSTNMNFYFLNNSLAGLAEISFYQILLGIE</sequence>
<dbReference type="EMBL" id="JAGPXC010000003">
    <property type="protein sequence ID" value="KAH6655793.1"/>
    <property type="molecule type" value="Genomic_DNA"/>
</dbReference>
<evidence type="ECO:0000256" key="3">
    <source>
        <dbReference type="ARBA" id="ARBA00022617"/>
    </source>
</evidence>
<dbReference type="InterPro" id="IPR036851">
    <property type="entry name" value="Chloroperoxidase-like_sf"/>
</dbReference>
<keyword evidence="6" id="KW-0408">Iron</keyword>
<evidence type="ECO:0000256" key="7">
    <source>
        <dbReference type="ARBA" id="ARBA00025795"/>
    </source>
</evidence>
<organism evidence="9 10">
    <name type="scientific">Truncatella angustata</name>
    <dbReference type="NCBI Taxonomy" id="152316"/>
    <lineage>
        <taxon>Eukaryota</taxon>
        <taxon>Fungi</taxon>
        <taxon>Dikarya</taxon>
        <taxon>Ascomycota</taxon>
        <taxon>Pezizomycotina</taxon>
        <taxon>Sordariomycetes</taxon>
        <taxon>Xylariomycetidae</taxon>
        <taxon>Amphisphaeriales</taxon>
        <taxon>Sporocadaceae</taxon>
        <taxon>Truncatella</taxon>
    </lineage>
</organism>